<keyword evidence="6" id="KW-0274">FAD</keyword>
<evidence type="ECO:0000256" key="5">
    <source>
        <dbReference type="ARBA" id="ARBA00022630"/>
    </source>
</evidence>
<evidence type="ECO:0000256" key="1">
    <source>
        <dbReference type="ARBA" id="ARBA00004974"/>
    </source>
</evidence>
<evidence type="ECO:0000259" key="12">
    <source>
        <dbReference type="Pfam" id="PF00205"/>
    </source>
</evidence>
<protein>
    <recommendedName>
        <fullName evidence="4">acetolactate synthase</fullName>
        <ecNumber evidence="4">2.2.1.6</ecNumber>
    </recommendedName>
</protein>
<feature type="compositionally biased region" description="Polar residues" evidence="11">
    <location>
        <begin position="576"/>
        <end position="587"/>
    </location>
</feature>
<dbReference type="PANTHER" id="PTHR18968:SF13">
    <property type="entry name" value="ACETOLACTATE SYNTHASE CATALYTIC SUBUNIT, MITOCHONDRIAL"/>
    <property type="match status" value="1"/>
</dbReference>
<comment type="catalytic activity">
    <reaction evidence="9">
        <text>2 pyruvate + H(+) = (2S)-2-acetolactate + CO2</text>
        <dbReference type="Rhea" id="RHEA:25249"/>
        <dbReference type="ChEBI" id="CHEBI:15361"/>
        <dbReference type="ChEBI" id="CHEBI:15378"/>
        <dbReference type="ChEBI" id="CHEBI:16526"/>
        <dbReference type="ChEBI" id="CHEBI:58476"/>
        <dbReference type="EC" id="2.2.1.6"/>
    </reaction>
</comment>
<keyword evidence="8" id="KW-0100">Branched-chain amino acid biosynthesis</keyword>
<name>A0AB74FEX6_9MYCO</name>
<evidence type="ECO:0000313" key="16">
    <source>
        <dbReference type="Proteomes" id="UP000184831"/>
    </source>
</evidence>
<dbReference type="GO" id="GO:0030976">
    <property type="term" value="F:thiamine pyrophosphate binding"/>
    <property type="evidence" value="ECO:0007669"/>
    <property type="project" value="InterPro"/>
</dbReference>
<dbReference type="CDD" id="cd00568">
    <property type="entry name" value="TPP_enzymes"/>
    <property type="match status" value="1"/>
</dbReference>
<dbReference type="Proteomes" id="UP000184831">
    <property type="component" value="Unassembled WGS sequence"/>
</dbReference>
<keyword evidence="5" id="KW-0285">Flavoprotein</keyword>
<keyword evidence="15" id="KW-0012">Acyltransferase</keyword>
<dbReference type="PANTHER" id="PTHR18968">
    <property type="entry name" value="THIAMINE PYROPHOSPHATE ENZYMES"/>
    <property type="match status" value="1"/>
</dbReference>
<feature type="domain" description="Thiamine pyrophosphate enzyme central" evidence="12">
    <location>
        <begin position="219"/>
        <end position="328"/>
    </location>
</feature>
<evidence type="ECO:0000256" key="10">
    <source>
        <dbReference type="RuleBase" id="RU362132"/>
    </source>
</evidence>
<dbReference type="GO" id="GO:0003984">
    <property type="term" value="F:acetolactate synthase activity"/>
    <property type="evidence" value="ECO:0007669"/>
    <property type="project" value="UniProtKB-EC"/>
</dbReference>
<dbReference type="Pfam" id="PF02776">
    <property type="entry name" value="TPP_enzyme_N"/>
    <property type="match status" value="1"/>
</dbReference>
<evidence type="ECO:0000256" key="11">
    <source>
        <dbReference type="SAM" id="MobiDB-lite"/>
    </source>
</evidence>
<dbReference type="EMBL" id="FSQE01000006">
    <property type="protein sequence ID" value="SIN15442.1"/>
    <property type="molecule type" value="Genomic_DNA"/>
</dbReference>
<dbReference type="GO" id="GO:0016746">
    <property type="term" value="F:acyltransferase activity"/>
    <property type="evidence" value="ECO:0007669"/>
    <property type="project" value="UniProtKB-KW"/>
</dbReference>
<keyword evidence="7 10" id="KW-0786">Thiamine pyrophosphate</keyword>
<dbReference type="GO" id="GO:0009097">
    <property type="term" value="P:isoleucine biosynthetic process"/>
    <property type="evidence" value="ECO:0007669"/>
    <property type="project" value="TreeGrafter"/>
</dbReference>
<dbReference type="InterPro" id="IPR012000">
    <property type="entry name" value="Thiamin_PyroP_enz_cen_dom"/>
</dbReference>
<comment type="similarity">
    <text evidence="3 10">Belongs to the TPP enzyme family.</text>
</comment>
<feature type="compositionally biased region" description="Basic and acidic residues" evidence="11">
    <location>
        <begin position="566"/>
        <end position="575"/>
    </location>
</feature>
<organism evidence="15 16">
    <name type="scientific">Mycobacteroides abscessus subsp. abscessus</name>
    <dbReference type="NCBI Taxonomy" id="1185650"/>
    <lineage>
        <taxon>Bacteria</taxon>
        <taxon>Bacillati</taxon>
        <taxon>Actinomycetota</taxon>
        <taxon>Actinomycetes</taxon>
        <taxon>Mycobacteriales</taxon>
        <taxon>Mycobacteriaceae</taxon>
        <taxon>Mycobacteroides</taxon>
        <taxon>Mycobacteroides abscessus</taxon>
    </lineage>
</organism>
<evidence type="ECO:0000256" key="8">
    <source>
        <dbReference type="ARBA" id="ARBA00023304"/>
    </source>
</evidence>
<dbReference type="InterPro" id="IPR029035">
    <property type="entry name" value="DHS-like_NAD/FAD-binding_dom"/>
</dbReference>
<dbReference type="Pfam" id="PF02775">
    <property type="entry name" value="TPP_enzyme_C"/>
    <property type="match status" value="1"/>
</dbReference>
<dbReference type="AlphaFoldDB" id="A0AB74FEX6"/>
<dbReference type="GO" id="GO:0009099">
    <property type="term" value="P:L-valine biosynthetic process"/>
    <property type="evidence" value="ECO:0007669"/>
    <property type="project" value="TreeGrafter"/>
</dbReference>
<evidence type="ECO:0000313" key="15">
    <source>
        <dbReference type="EMBL" id="SIN15442.1"/>
    </source>
</evidence>
<evidence type="ECO:0000256" key="3">
    <source>
        <dbReference type="ARBA" id="ARBA00007812"/>
    </source>
</evidence>
<dbReference type="GO" id="GO:0050660">
    <property type="term" value="F:flavin adenine dinucleotide binding"/>
    <property type="evidence" value="ECO:0007669"/>
    <property type="project" value="TreeGrafter"/>
</dbReference>
<feature type="region of interest" description="Disordered" evidence="11">
    <location>
        <begin position="566"/>
        <end position="587"/>
    </location>
</feature>
<evidence type="ECO:0000256" key="7">
    <source>
        <dbReference type="ARBA" id="ARBA00023052"/>
    </source>
</evidence>
<comment type="pathway">
    <text evidence="2">Amino-acid biosynthesis; L-valine biosynthesis; L-valine from pyruvate: step 1/4.</text>
</comment>
<dbReference type="EC" id="2.2.1.6" evidence="4"/>
<dbReference type="InterPro" id="IPR045229">
    <property type="entry name" value="TPP_enz"/>
</dbReference>
<evidence type="ECO:0000259" key="14">
    <source>
        <dbReference type="Pfam" id="PF02776"/>
    </source>
</evidence>
<dbReference type="GO" id="GO:0000287">
    <property type="term" value="F:magnesium ion binding"/>
    <property type="evidence" value="ECO:0007669"/>
    <property type="project" value="InterPro"/>
</dbReference>
<evidence type="ECO:0000256" key="6">
    <source>
        <dbReference type="ARBA" id="ARBA00022827"/>
    </source>
</evidence>
<dbReference type="InterPro" id="IPR012001">
    <property type="entry name" value="Thiamin_PyroP_enz_TPP-bd_dom"/>
</dbReference>
<reference evidence="15 16" key="1">
    <citation type="submission" date="2016-11" db="EMBL/GenBank/DDBJ databases">
        <authorList>
            <consortium name="Pathogen Informatics"/>
        </authorList>
    </citation>
    <scope>NUCLEOTIDE SEQUENCE [LARGE SCALE GENOMIC DNA]</scope>
    <source>
        <strain evidence="15 16">696</strain>
    </source>
</reference>
<evidence type="ECO:0000256" key="4">
    <source>
        <dbReference type="ARBA" id="ARBA00013145"/>
    </source>
</evidence>
<feature type="domain" description="Thiamine pyrophosphate enzyme TPP-binding" evidence="13">
    <location>
        <begin position="397"/>
        <end position="545"/>
    </location>
</feature>
<dbReference type="Gene3D" id="3.40.50.1220">
    <property type="entry name" value="TPP-binding domain"/>
    <property type="match status" value="1"/>
</dbReference>
<evidence type="ECO:0000259" key="13">
    <source>
        <dbReference type="Pfam" id="PF02775"/>
    </source>
</evidence>
<gene>
    <name evidence="15" type="primary">xsc</name>
    <name evidence="15" type="ORF">SAMEA2152244_03316</name>
</gene>
<proteinExistence type="inferred from homology"/>
<dbReference type="GO" id="GO:0005948">
    <property type="term" value="C:acetolactate synthase complex"/>
    <property type="evidence" value="ECO:0007669"/>
    <property type="project" value="TreeGrafter"/>
</dbReference>
<dbReference type="SUPFAM" id="SSF52518">
    <property type="entry name" value="Thiamin diphosphate-binding fold (THDP-binding)"/>
    <property type="match status" value="2"/>
</dbReference>
<accession>A0AB74FEX6</accession>
<dbReference type="Pfam" id="PF00205">
    <property type="entry name" value="TPP_enzyme_M"/>
    <property type="match status" value="1"/>
</dbReference>
<evidence type="ECO:0000256" key="9">
    <source>
        <dbReference type="ARBA" id="ARBA00048670"/>
    </source>
</evidence>
<dbReference type="SUPFAM" id="SSF52467">
    <property type="entry name" value="DHS-like NAD/FAD-binding domain"/>
    <property type="match status" value="1"/>
</dbReference>
<comment type="pathway">
    <text evidence="1">Amino-acid biosynthesis; L-isoleucine biosynthesis; L-isoleucine from 2-oxobutanoate: step 1/4.</text>
</comment>
<comment type="caution">
    <text evidence="15">The sequence shown here is derived from an EMBL/GenBank/DDBJ whole genome shotgun (WGS) entry which is preliminary data.</text>
</comment>
<dbReference type="Gene3D" id="3.40.50.970">
    <property type="match status" value="2"/>
</dbReference>
<keyword evidence="8" id="KW-0028">Amino-acid biosynthesis</keyword>
<dbReference type="InterPro" id="IPR029061">
    <property type="entry name" value="THDP-binding"/>
</dbReference>
<sequence>MTTPMCARSRAVGDLPPRSGNVRVVDWLVSELRRHAVDFVFGVDGANIEDLYDAVHYAPGMQAVVAKHEFSAGTMADGYARVTSRMSVVATTSGGGAVNLVPALAESYASAVPVLAIVGQPPRSLEGNGAFQDGSGRAGSMDLRAVFRPVSGYCARVEHSGEIAEALSGALAAIRDGLPAVLLIPKDVQQARLAVEPQLREPLPRLGTVPVQLADFAGHLIKTPGRILVVAGPEVARQDAREELADLVDRLDALVAVSPDAKDTVKSENPRLLGVIGVMGHPAVEQVMRHGVTCVCVGTTMPVMTRGAVDFSKIPVLSIGSAAPHVASRHLQTHDLVSTLAGLAAALPARPETSDSETLYAPAHLEPPAHDGDGVRYHDVMHVLDRAIPAGADIFVDAGNTGAAAVHYLGARQHGRYVVALGMGGMGYAFGAGIGCAFARPGRTVVIAGDGAFFMHGMEIHTAIEHRLPVTFVIVNNNAHAMCVTREQLYYGGSYSFNRFAPSHIASGLGAMFPGLMCHSADTVADLEAAMQQVMTHHGPSVVEVICSTDEIPPFAPFLSPEIAKERTHDRHDCKNGQSWPQSLARA</sequence>
<evidence type="ECO:0000256" key="2">
    <source>
        <dbReference type="ARBA" id="ARBA00005025"/>
    </source>
</evidence>
<keyword evidence="15" id="KW-0808">Transferase</keyword>
<dbReference type="CDD" id="cd07035">
    <property type="entry name" value="TPP_PYR_POX_like"/>
    <property type="match status" value="1"/>
</dbReference>
<feature type="domain" description="Thiamine pyrophosphate enzyme N-terminal TPP-binding" evidence="14">
    <location>
        <begin position="23"/>
        <end position="133"/>
    </location>
</feature>
<dbReference type="InterPro" id="IPR011766">
    <property type="entry name" value="TPP_enzyme_TPP-bd"/>
</dbReference>